<dbReference type="AlphaFoldDB" id="A0A810PVY3"/>
<evidence type="ECO:0008006" key="3">
    <source>
        <dbReference type="Google" id="ProtNLM"/>
    </source>
</evidence>
<reference evidence="1" key="1">
    <citation type="submission" date="2020-09" db="EMBL/GenBank/DDBJ databases">
        <title>New species isolated from human feces.</title>
        <authorList>
            <person name="Kitahara M."/>
            <person name="Shigeno Y."/>
            <person name="Shime M."/>
            <person name="Matsumoto Y."/>
            <person name="Nakamura S."/>
            <person name="Motooka D."/>
            <person name="Fukuoka S."/>
            <person name="Nishikawa H."/>
            <person name="Benno Y."/>
        </authorList>
    </citation>
    <scope>NUCLEOTIDE SEQUENCE</scope>
    <source>
        <strain evidence="1">MM35</strain>
    </source>
</reference>
<protein>
    <recommendedName>
        <fullName evidence="3">Stage III sporulation protein AG</fullName>
    </recommendedName>
</protein>
<dbReference type="RefSeq" id="WP_212819170.1">
    <property type="nucleotide sequence ID" value="NZ_AP023415.1"/>
</dbReference>
<accession>A0A810PVY3</accession>
<sequence>MGKVRWSELWKKYKFVLLVVLVGVLLMVLPVSSESKETETSDLQTPRETFDLAETEQRMEAILGKIDGVGKLQLMLTLQSGTRLTLAEDTQSDSGRTTRETLTLNRGSGSQEVVVTNRYYPVYQGAVVVCQGADSSAVRLAITETVQALTGLASDRIQVVKWTS</sequence>
<evidence type="ECO:0000313" key="2">
    <source>
        <dbReference type="Proteomes" id="UP000681343"/>
    </source>
</evidence>
<organism evidence="1 2">
    <name type="scientific">Vescimonas fastidiosa</name>
    <dbReference type="NCBI Taxonomy" id="2714353"/>
    <lineage>
        <taxon>Bacteria</taxon>
        <taxon>Bacillati</taxon>
        <taxon>Bacillota</taxon>
        <taxon>Clostridia</taxon>
        <taxon>Eubacteriales</taxon>
        <taxon>Oscillospiraceae</taxon>
        <taxon>Vescimonas</taxon>
    </lineage>
</organism>
<name>A0A810PVY3_9FIRM</name>
<dbReference type="EMBL" id="AP023415">
    <property type="protein sequence ID" value="BCK78405.1"/>
    <property type="molecule type" value="Genomic_DNA"/>
</dbReference>
<dbReference type="KEGG" id="vfa:MM35RIKEN_05970"/>
<evidence type="ECO:0000313" key="1">
    <source>
        <dbReference type="EMBL" id="BCK78405.1"/>
    </source>
</evidence>
<gene>
    <name evidence="1" type="ORF">MM35RIKEN_05970</name>
</gene>
<dbReference type="Proteomes" id="UP000681343">
    <property type="component" value="Chromosome"/>
</dbReference>
<keyword evidence="2" id="KW-1185">Reference proteome</keyword>
<proteinExistence type="predicted"/>